<dbReference type="GO" id="GO:0046983">
    <property type="term" value="F:protein dimerization activity"/>
    <property type="evidence" value="ECO:0007669"/>
    <property type="project" value="InterPro"/>
</dbReference>
<dbReference type="AlphaFoldDB" id="A0A067PH52"/>
<name>A0A067PH52_9AGAM</name>
<dbReference type="HOGENOM" id="CLU_009123_4_1_1"/>
<organism evidence="2 3">
    <name type="scientific">Jaapia argillacea MUCL 33604</name>
    <dbReference type="NCBI Taxonomy" id="933084"/>
    <lineage>
        <taxon>Eukaryota</taxon>
        <taxon>Fungi</taxon>
        <taxon>Dikarya</taxon>
        <taxon>Basidiomycota</taxon>
        <taxon>Agaricomycotina</taxon>
        <taxon>Agaricomycetes</taxon>
        <taxon>Agaricomycetidae</taxon>
        <taxon>Jaapiales</taxon>
        <taxon>Jaapiaceae</taxon>
        <taxon>Jaapia</taxon>
    </lineage>
</organism>
<dbReference type="InParanoid" id="A0A067PH52"/>
<sequence>KFLTIKPSLQAGLDNLGKWYRKTDNSDAYFICLDFEMLNPSIKMAYFVDKWDAKWVEAGKKSLESRFNKYLVAHSNAEVNTATSGEPLPSTARPTAGCYGSSWMRSAVQAHQAASLANQDPYQELKSYLEAPLEDLDDGEVVRWWGHHILTYPILSWMAQDYLAIPGSSVAAEQAFSSGGITGAARHNHLLPDVFEALQLLKSTYCNG</sequence>
<dbReference type="PANTHER" id="PTHR23272">
    <property type="entry name" value="BED FINGER-RELATED"/>
    <property type="match status" value="1"/>
</dbReference>
<dbReference type="OrthoDB" id="2767002at2759"/>
<dbReference type="PANTHER" id="PTHR23272:SF161">
    <property type="entry name" value="ZINC FINGER BED DOMAIN-CONTAINING PROTEIN RICESLEEPER 1-LIKE"/>
    <property type="match status" value="1"/>
</dbReference>
<dbReference type="EMBL" id="KL197729">
    <property type="protein sequence ID" value="KDQ54243.1"/>
    <property type="molecule type" value="Genomic_DNA"/>
</dbReference>
<feature type="domain" description="HAT C-terminal dimerisation" evidence="1">
    <location>
        <begin position="124"/>
        <end position="203"/>
    </location>
</feature>
<dbReference type="Pfam" id="PF05699">
    <property type="entry name" value="Dimer_Tnp_hAT"/>
    <property type="match status" value="1"/>
</dbReference>
<dbReference type="STRING" id="933084.A0A067PH52"/>
<protein>
    <recommendedName>
        <fullName evidence="1">HAT C-terminal dimerisation domain-containing protein</fullName>
    </recommendedName>
</protein>
<dbReference type="InterPro" id="IPR012337">
    <property type="entry name" value="RNaseH-like_sf"/>
</dbReference>
<gene>
    <name evidence="2" type="ORF">JAAARDRAFT_135765</name>
</gene>
<feature type="non-terminal residue" evidence="2">
    <location>
        <position position="1"/>
    </location>
</feature>
<accession>A0A067PH52</accession>
<reference evidence="3" key="1">
    <citation type="journal article" date="2014" name="Proc. Natl. Acad. Sci. U.S.A.">
        <title>Extensive sampling of basidiomycete genomes demonstrates inadequacy of the white-rot/brown-rot paradigm for wood decay fungi.</title>
        <authorList>
            <person name="Riley R."/>
            <person name="Salamov A.A."/>
            <person name="Brown D.W."/>
            <person name="Nagy L.G."/>
            <person name="Floudas D."/>
            <person name="Held B.W."/>
            <person name="Levasseur A."/>
            <person name="Lombard V."/>
            <person name="Morin E."/>
            <person name="Otillar R."/>
            <person name="Lindquist E.A."/>
            <person name="Sun H."/>
            <person name="LaButti K.M."/>
            <person name="Schmutz J."/>
            <person name="Jabbour D."/>
            <person name="Luo H."/>
            <person name="Baker S.E."/>
            <person name="Pisabarro A.G."/>
            <person name="Walton J.D."/>
            <person name="Blanchette R.A."/>
            <person name="Henrissat B."/>
            <person name="Martin F."/>
            <person name="Cullen D."/>
            <person name="Hibbett D.S."/>
            <person name="Grigoriev I.V."/>
        </authorList>
    </citation>
    <scope>NUCLEOTIDE SEQUENCE [LARGE SCALE GENOMIC DNA]</scope>
    <source>
        <strain evidence="3">MUCL 33604</strain>
    </source>
</reference>
<evidence type="ECO:0000313" key="3">
    <source>
        <dbReference type="Proteomes" id="UP000027265"/>
    </source>
</evidence>
<keyword evidence="3" id="KW-1185">Reference proteome</keyword>
<dbReference type="Proteomes" id="UP000027265">
    <property type="component" value="Unassembled WGS sequence"/>
</dbReference>
<evidence type="ECO:0000313" key="2">
    <source>
        <dbReference type="EMBL" id="KDQ54243.1"/>
    </source>
</evidence>
<dbReference type="SUPFAM" id="SSF53098">
    <property type="entry name" value="Ribonuclease H-like"/>
    <property type="match status" value="1"/>
</dbReference>
<proteinExistence type="predicted"/>
<dbReference type="InterPro" id="IPR008906">
    <property type="entry name" value="HATC_C_dom"/>
</dbReference>
<evidence type="ECO:0000259" key="1">
    <source>
        <dbReference type="Pfam" id="PF05699"/>
    </source>
</evidence>